<protein>
    <submittedName>
        <fullName evidence="1">Uncharacterized protein</fullName>
    </submittedName>
</protein>
<evidence type="ECO:0000313" key="2">
    <source>
        <dbReference type="Proteomes" id="UP001157006"/>
    </source>
</evidence>
<gene>
    <name evidence="1" type="ORF">VFH_I196360</name>
</gene>
<dbReference type="EMBL" id="OX451735">
    <property type="protein sequence ID" value="CAI8595550.1"/>
    <property type="molecule type" value="Genomic_DNA"/>
</dbReference>
<evidence type="ECO:0000313" key="1">
    <source>
        <dbReference type="EMBL" id="CAI8595550.1"/>
    </source>
</evidence>
<name>A0AAV0ZA93_VICFA</name>
<accession>A0AAV0ZA93</accession>
<keyword evidence="2" id="KW-1185">Reference proteome</keyword>
<dbReference type="AlphaFoldDB" id="A0AAV0ZA93"/>
<proteinExistence type="predicted"/>
<reference evidence="1 2" key="1">
    <citation type="submission" date="2023-01" db="EMBL/GenBank/DDBJ databases">
        <authorList>
            <person name="Kreplak J."/>
        </authorList>
    </citation>
    <scope>NUCLEOTIDE SEQUENCE [LARGE SCALE GENOMIC DNA]</scope>
</reference>
<sequence length="141" mass="15910">MLDLVETRAEARDMITVMDLSMELITPLHHGPLLLGSGSKSTQPDNHGVRLCHHGLCLRSRIPPLSRHTLLEDRGGRSYLLIGFSKTRYDGHALAAFLDRLASLTFVEGVRISLPIQYFLWNGDVKRRSKVVIDRLFFGDD</sequence>
<organism evidence="1 2">
    <name type="scientific">Vicia faba</name>
    <name type="common">Broad bean</name>
    <name type="synonym">Faba vulgaris</name>
    <dbReference type="NCBI Taxonomy" id="3906"/>
    <lineage>
        <taxon>Eukaryota</taxon>
        <taxon>Viridiplantae</taxon>
        <taxon>Streptophyta</taxon>
        <taxon>Embryophyta</taxon>
        <taxon>Tracheophyta</taxon>
        <taxon>Spermatophyta</taxon>
        <taxon>Magnoliopsida</taxon>
        <taxon>eudicotyledons</taxon>
        <taxon>Gunneridae</taxon>
        <taxon>Pentapetalae</taxon>
        <taxon>rosids</taxon>
        <taxon>fabids</taxon>
        <taxon>Fabales</taxon>
        <taxon>Fabaceae</taxon>
        <taxon>Papilionoideae</taxon>
        <taxon>50 kb inversion clade</taxon>
        <taxon>NPAAA clade</taxon>
        <taxon>Hologalegina</taxon>
        <taxon>IRL clade</taxon>
        <taxon>Fabeae</taxon>
        <taxon>Vicia</taxon>
    </lineage>
</organism>
<dbReference type="Proteomes" id="UP001157006">
    <property type="component" value="Chromosome 1S"/>
</dbReference>